<dbReference type="Pfam" id="PF00703">
    <property type="entry name" value="Glyco_hydro_2"/>
    <property type="match status" value="1"/>
</dbReference>
<keyword evidence="9" id="KW-1185">Reference proteome</keyword>
<protein>
    <recommendedName>
        <fullName evidence="3">beta-mannosidase</fullName>
        <ecNumber evidence="3">3.2.1.25</ecNumber>
    </recommendedName>
</protein>
<accession>A0ABP7AEF2</accession>
<dbReference type="PANTHER" id="PTHR43730">
    <property type="entry name" value="BETA-MANNOSIDASE"/>
    <property type="match status" value="1"/>
</dbReference>
<proteinExistence type="inferred from homology"/>
<dbReference type="InterPro" id="IPR050887">
    <property type="entry name" value="Beta-mannosidase_GH2"/>
</dbReference>
<evidence type="ECO:0000256" key="5">
    <source>
        <dbReference type="ARBA" id="ARBA00023295"/>
    </source>
</evidence>
<evidence type="ECO:0000259" key="7">
    <source>
        <dbReference type="Pfam" id="PF22666"/>
    </source>
</evidence>
<evidence type="ECO:0000256" key="3">
    <source>
        <dbReference type="ARBA" id="ARBA00012754"/>
    </source>
</evidence>
<comment type="caution">
    <text evidence="8">The sequence shown here is derived from an EMBL/GenBank/DDBJ whole genome shotgun (WGS) entry which is preliminary data.</text>
</comment>
<dbReference type="SUPFAM" id="SSF49303">
    <property type="entry name" value="beta-Galactosidase/glucuronidase domain"/>
    <property type="match status" value="1"/>
</dbReference>
<dbReference type="InterPro" id="IPR036156">
    <property type="entry name" value="Beta-gal/glucu_dom_sf"/>
</dbReference>
<dbReference type="Pfam" id="PF22666">
    <property type="entry name" value="Glyco_hydro_2_N2"/>
    <property type="match status" value="1"/>
</dbReference>
<dbReference type="SUPFAM" id="SSF51445">
    <property type="entry name" value="(Trans)glycosidases"/>
    <property type="match status" value="1"/>
</dbReference>
<evidence type="ECO:0000256" key="1">
    <source>
        <dbReference type="ARBA" id="ARBA00000829"/>
    </source>
</evidence>
<organism evidence="8 9">
    <name type="scientific">Microlunatus ginsengisoli</name>
    <dbReference type="NCBI Taxonomy" id="363863"/>
    <lineage>
        <taxon>Bacteria</taxon>
        <taxon>Bacillati</taxon>
        <taxon>Actinomycetota</taxon>
        <taxon>Actinomycetes</taxon>
        <taxon>Propionibacteriales</taxon>
        <taxon>Propionibacteriaceae</taxon>
        <taxon>Microlunatus</taxon>
    </lineage>
</organism>
<keyword evidence="4 8" id="KW-0378">Hydrolase</keyword>
<feature type="domain" description="Beta-mannosidase-like galactose-binding" evidence="7">
    <location>
        <begin position="26"/>
        <end position="202"/>
    </location>
</feature>
<dbReference type="EMBL" id="BAABAB010000026">
    <property type="protein sequence ID" value="GAA3630507.1"/>
    <property type="molecule type" value="Genomic_DNA"/>
</dbReference>
<dbReference type="Gene3D" id="3.20.20.80">
    <property type="entry name" value="Glycosidases"/>
    <property type="match status" value="1"/>
</dbReference>
<dbReference type="EC" id="3.2.1.25" evidence="3"/>
<dbReference type="Gene3D" id="2.60.40.10">
    <property type="entry name" value="Immunoglobulins"/>
    <property type="match status" value="1"/>
</dbReference>
<dbReference type="PANTHER" id="PTHR43730:SF1">
    <property type="entry name" value="BETA-MANNOSIDASE"/>
    <property type="match status" value="1"/>
</dbReference>
<dbReference type="InterPro" id="IPR054593">
    <property type="entry name" value="Beta-mannosidase-like_N2"/>
</dbReference>
<dbReference type="InterPro" id="IPR017853">
    <property type="entry name" value="GH"/>
</dbReference>
<dbReference type="InterPro" id="IPR013783">
    <property type="entry name" value="Ig-like_fold"/>
</dbReference>
<dbReference type="SUPFAM" id="SSF49785">
    <property type="entry name" value="Galactose-binding domain-like"/>
    <property type="match status" value="1"/>
</dbReference>
<evidence type="ECO:0000313" key="8">
    <source>
        <dbReference type="EMBL" id="GAA3630507.1"/>
    </source>
</evidence>
<dbReference type="Proteomes" id="UP001501490">
    <property type="component" value="Unassembled WGS sequence"/>
</dbReference>
<comment type="catalytic activity">
    <reaction evidence="1">
        <text>Hydrolysis of terminal, non-reducing beta-D-mannose residues in beta-D-mannosides.</text>
        <dbReference type="EC" id="3.2.1.25"/>
    </reaction>
</comment>
<comment type="similarity">
    <text evidence="2">Belongs to the glycosyl hydrolase 2 family.</text>
</comment>
<evidence type="ECO:0000256" key="2">
    <source>
        <dbReference type="ARBA" id="ARBA00007401"/>
    </source>
</evidence>
<gene>
    <name evidence="8" type="ORF">GCM10022236_36270</name>
</gene>
<sequence length="855" mass="93817">MRAPRLKRFSPREVSPMISTELTGGWTLTATSGDPDGRLPDPIPAAVPGSSHVDLMAAGLIEDPFLDGNEFTQTWLFDVDWRYRTTLDPAALDLSAPGPDERVDLVFDGVDTIGTVTVAGTEVGTTANMHRSYRFDVSGLLDGGPVELSVDLQSATTYAEAEKERLGFRPGPYPTPFNYLRKMACSFGWDWGPDLRTAGLWKPVRLERWRTARLASVRPLVTVDHDGTGRVELHVELEYAGDPAAVVLKAGVGPSWAMVGLEPGETSAVVSLEVPDVELWWPAGYGDQPLYDLELTLHVTDDVELDRWQRRIGFRTVTLDTSRDEIGTAFTFSVNGVPVFVKGANWIPDDHFLTRITPERLARRLDQAIGANLNLLRIWGGGIYETDAFYDACDERGLLVWQDFLLACAAYPEEQPLWDEIAAEARENVVRLMPHPSLIHWNGGNENLWGHADWAWESRLDGRTWGERYARELLPAIVAELDPTRTYSDNSPCSPGFGQAEMHPNHPDHGTHHQWEVWNQIDYHEYRSEIPRFCSEFGFQGPPAWRTLTDWVHAVDGGPLASVPDPKADANFLIHQKADDGNGKLDRGMAPHLGVPAAFADWHWAGQLNQAHAVAYAIEHYRSWWPRTAGAIVWQLNDCWPVTSWAMVDSEERTKPLWYAVRAAFAPRLLAVVDRDDTLSVAVVNDTDQEWTGHLDLIREGLDGSVLGAGTATVSVPARSVATVGVPAAAATPDDPTREVLVAQLGDVRTVHAFVEDVELELDPEPLSAVAEPVDGGYRVSVTARSLARGVTLLADIAAADAAVDRGLVTLLPGETADFMVSTADPGAADALTGPAVVRSANDLHRRSPVPAPHG</sequence>
<dbReference type="InterPro" id="IPR008979">
    <property type="entry name" value="Galactose-bd-like_sf"/>
</dbReference>
<feature type="domain" description="Glycoside hydrolase family 2 immunoglobulin-like beta-sandwich" evidence="6">
    <location>
        <begin position="223"/>
        <end position="315"/>
    </location>
</feature>
<name>A0ABP7AEF2_9ACTN</name>
<dbReference type="Gene3D" id="2.60.120.260">
    <property type="entry name" value="Galactose-binding domain-like"/>
    <property type="match status" value="1"/>
</dbReference>
<evidence type="ECO:0000256" key="4">
    <source>
        <dbReference type="ARBA" id="ARBA00022801"/>
    </source>
</evidence>
<reference evidence="9" key="1">
    <citation type="journal article" date="2019" name="Int. J. Syst. Evol. Microbiol.">
        <title>The Global Catalogue of Microorganisms (GCM) 10K type strain sequencing project: providing services to taxonomists for standard genome sequencing and annotation.</title>
        <authorList>
            <consortium name="The Broad Institute Genomics Platform"/>
            <consortium name="The Broad Institute Genome Sequencing Center for Infectious Disease"/>
            <person name="Wu L."/>
            <person name="Ma J."/>
        </authorList>
    </citation>
    <scope>NUCLEOTIDE SEQUENCE [LARGE SCALE GENOMIC DNA]</scope>
    <source>
        <strain evidence="9">JCM 16929</strain>
    </source>
</reference>
<keyword evidence="5" id="KW-0326">Glycosidase</keyword>
<dbReference type="GO" id="GO:0016787">
    <property type="term" value="F:hydrolase activity"/>
    <property type="evidence" value="ECO:0007669"/>
    <property type="project" value="UniProtKB-KW"/>
</dbReference>
<evidence type="ECO:0000259" key="6">
    <source>
        <dbReference type="Pfam" id="PF00703"/>
    </source>
</evidence>
<evidence type="ECO:0000313" key="9">
    <source>
        <dbReference type="Proteomes" id="UP001501490"/>
    </source>
</evidence>
<dbReference type="InterPro" id="IPR006102">
    <property type="entry name" value="Ig-like_GH2"/>
</dbReference>